<name>A0AAF0YJX5_9STAP</name>
<accession>A0AAF0YJX5</accession>
<protein>
    <submittedName>
        <fullName evidence="1">Uncharacterized protein</fullName>
    </submittedName>
</protein>
<sequence>MTIDGVNYYTSFSENTVSKNKIEIVYDLAFRDIPQYEDEEFQSVGTFTITFDIKEHDFIIESHTEIEEASVTTNRNLENVYFTTDGDVVIFVQTDAKPKMKLDLY</sequence>
<dbReference type="AlphaFoldDB" id="A0AAF0YJX5"/>
<proteinExistence type="predicted"/>
<keyword evidence="2" id="KW-1185">Reference proteome</keyword>
<reference evidence="1 2" key="2">
    <citation type="submission" date="2023-10" db="EMBL/GenBank/DDBJ databases">
        <authorList>
            <person name="Choi B."/>
        </authorList>
    </citation>
    <scope>NUCLEOTIDE SEQUENCE [LARGE SCALE GENOMIC DNA]</scope>
    <source>
        <strain evidence="1 2">UMB0959</strain>
    </source>
</reference>
<organism evidence="1 2">
    <name type="scientific">Nosocomiicoccus massiliensis</name>
    <dbReference type="NCBI Taxonomy" id="1232430"/>
    <lineage>
        <taxon>Bacteria</taxon>
        <taxon>Bacillati</taxon>
        <taxon>Bacillota</taxon>
        <taxon>Bacilli</taxon>
        <taxon>Bacillales</taxon>
        <taxon>Staphylococcaceae</taxon>
        <taxon>Nosocomiicoccus</taxon>
    </lineage>
</organism>
<evidence type="ECO:0000313" key="2">
    <source>
        <dbReference type="Proteomes" id="UP000243626"/>
    </source>
</evidence>
<dbReference type="KEGG" id="nmy:CJ229_004175"/>
<reference evidence="2" key="1">
    <citation type="submission" date="2017-09" db="EMBL/GenBank/DDBJ databases">
        <title>Bacterial strain isolated from the female urinary microbiota.</title>
        <authorList>
            <person name="Thomas-White K."/>
            <person name="Kumar N."/>
            <person name="Forster S."/>
            <person name="Putonti C."/>
            <person name="Lawley T."/>
            <person name="Wolfe A.J."/>
        </authorList>
    </citation>
    <scope>NUCLEOTIDE SEQUENCE [LARGE SCALE GENOMIC DNA]</scope>
    <source>
        <strain evidence="2">UMB0959</strain>
    </source>
</reference>
<dbReference type="EMBL" id="CP136964">
    <property type="protein sequence ID" value="WOS96911.1"/>
    <property type="molecule type" value="Genomic_DNA"/>
</dbReference>
<gene>
    <name evidence="1" type="ORF">CJ229_004175</name>
</gene>
<dbReference type="RefSeq" id="WP_102167670.1">
    <property type="nucleotide sequence ID" value="NZ_CP136964.1"/>
</dbReference>
<dbReference type="Proteomes" id="UP000243626">
    <property type="component" value="Chromosome"/>
</dbReference>
<evidence type="ECO:0000313" key="1">
    <source>
        <dbReference type="EMBL" id="WOS96911.1"/>
    </source>
</evidence>